<dbReference type="Proteomes" id="UP000241362">
    <property type="component" value="Unassembled WGS sequence"/>
</dbReference>
<name>A0A2T4JBI1_FUSBL</name>
<keyword evidence="2" id="KW-0812">Transmembrane</keyword>
<keyword evidence="2" id="KW-1133">Transmembrane helix</keyword>
<sequence length="379" mass="39340">MTGKERLASALRHLGPAVGFHGWPEAARVGLGMALALLAVAFVLPPGAGVAMIAPFGATAFLLIALPNSPLAQPWSAFVGNGLSATVAVAVVLTIDDPVLRVVLATGLAMLAMHLARALHPPGGAVALMVALSPDLIARLGFGFVLVPVLAGTAALIAVAAVYARATGRRYPFRQPAEMNTQGTSDPPPTDRLGVSRDELAALLLEFRQSANIGVEDLARLIGAAETLAARHHTDGLRCDEVMSRDLVTVGPEAPLDRLAAIFRSHGFTSVPVVGPDHEFLGVVFQIHLIRHGLDPQLRADAVMTRNPPHLPPDAPVSAALPLLAETACDAVPVLDGRRIVGLLTRTDLIAALARMQPQGANPPHPPAAELHLGAGAAI</sequence>
<dbReference type="EMBL" id="PZKE01000004">
    <property type="protein sequence ID" value="PTE15251.1"/>
    <property type="molecule type" value="Genomic_DNA"/>
</dbReference>
<organism evidence="4 5">
    <name type="scientific">Fuscovulum blasticum DSM 2131</name>
    <dbReference type="NCBI Taxonomy" id="1188250"/>
    <lineage>
        <taxon>Bacteria</taxon>
        <taxon>Pseudomonadati</taxon>
        <taxon>Pseudomonadota</taxon>
        <taxon>Alphaproteobacteria</taxon>
        <taxon>Rhodobacterales</taxon>
        <taxon>Paracoccaceae</taxon>
        <taxon>Pseudogemmobacter</taxon>
    </lineage>
</organism>
<dbReference type="Pfam" id="PF00571">
    <property type="entry name" value="CBS"/>
    <property type="match status" value="2"/>
</dbReference>
<dbReference type="PANTHER" id="PTHR33741">
    <property type="entry name" value="TRANSMEMBRANE PROTEIN DDB_G0269096-RELATED"/>
    <property type="match status" value="1"/>
</dbReference>
<keyword evidence="1" id="KW-0129">CBS domain</keyword>
<protein>
    <recommendedName>
        <fullName evidence="3">CBS domain-containing protein</fullName>
    </recommendedName>
</protein>
<dbReference type="InterPro" id="IPR046342">
    <property type="entry name" value="CBS_dom_sf"/>
</dbReference>
<dbReference type="PANTHER" id="PTHR33741:SF5">
    <property type="entry name" value="TRANSMEMBRANE PROTEIN DDB_G0269096-RELATED"/>
    <property type="match status" value="1"/>
</dbReference>
<dbReference type="CDD" id="cd02205">
    <property type="entry name" value="CBS_pair_SF"/>
    <property type="match status" value="1"/>
</dbReference>
<accession>A0A2T4JBI1</accession>
<evidence type="ECO:0000256" key="1">
    <source>
        <dbReference type="PROSITE-ProRule" id="PRU00703"/>
    </source>
</evidence>
<evidence type="ECO:0000256" key="2">
    <source>
        <dbReference type="SAM" id="Phobius"/>
    </source>
</evidence>
<dbReference type="RefSeq" id="WP_107672501.1">
    <property type="nucleotide sequence ID" value="NZ_PZKE01000004.1"/>
</dbReference>
<dbReference type="InterPro" id="IPR007065">
    <property type="entry name" value="HPP"/>
</dbReference>
<dbReference type="Gene3D" id="3.10.580.10">
    <property type="entry name" value="CBS-domain"/>
    <property type="match status" value="2"/>
</dbReference>
<gene>
    <name evidence="4" type="ORF">C5F44_05415</name>
</gene>
<keyword evidence="5" id="KW-1185">Reference proteome</keyword>
<feature type="transmembrane region" description="Helical" evidence="2">
    <location>
        <begin position="75"/>
        <end position="95"/>
    </location>
</feature>
<feature type="domain" description="CBS" evidence="3">
    <location>
        <begin position="304"/>
        <end position="359"/>
    </location>
</feature>
<dbReference type="PROSITE" id="PS51371">
    <property type="entry name" value="CBS"/>
    <property type="match status" value="2"/>
</dbReference>
<evidence type="ECO:0000313" key="4">
    <source>
        <dbReference type="EMBL" id="PTE15251.1"/>
    </source>
</evidence>
<proteinExistence type="predicted"/>
<reference evidence="4 5" key="1">
    <citation type="submission" date="2018-03" db="EMBL/GenBank/DDBJ databases">
        <title>Rhodobacter blasticus.</title>
        <authorList>
            <person name="Meyer T.E."/>
            <person name="Miller S."/>
            <person name="Lodha T."/>
            <person name="Gandham S."/>
            <person name="Chintalapati S."/>
            <person name="Chintalapati V.R."/>
        </authorList>
    </citation>
    <scope>NUCLEOTIDE SEQUENCE [LARGE SCALE GENOMIC DNA]</scope>
    <source>
        <strain evidence="4 5">DSM 2131</strain>
    </source>
</reference>
<keyword evidence="2" id="KW-0472">Membrane</keyword>
<dbReference type="Pfam" id="PF04982">
    <property type="entry name" value="TM_HPP"/>
    <property type="match status" value="1"/>
</dbReference>
<comment type="caution">
    <text evidence="4">The sequence shown here is derived from an EMBL/GenBank/DDBJ whole genome shotgun (WGS) entry which is preliminary data.</text>
</comment>
<feature type="transmembrane region" description="Helical" evidence="2">
    <location>
        <begin position="102"/>
        <end position="120"/>
    </location>
</feature>
<dbReference type="InterPro" id="IPR058581">
    <property type="entry name" value="TM_HPP"/>
</dbReference>
<feature type="domain" description="CBS" evidence="3">
    <location>
        <begin position="243"/>
        <end position="302"/>
    </location>
</feature>
<dbReference type="AlphaFoldDB" id="A0A2T4JBI1"/>
<dbReference type="InterPro" id="IPR000644">
    <property type="entry name" value="CBS_dom"/>
</dbReference>
<dbReference type="SUPFAM" id="SSF54631">
    <property type="entry name" value="CBS-domain pair"/>
    <property type="match status" value="1"/>
</dbReference>
<evidence type="ECO:0000259" key="3">
    <source>
        <dbReference type="PROSITE" id="PS51371"/>
    </source>
</evidence>
<dbReference type="SMART" id="SM00116">
    <property type="entry name" value="CBS"/>
    <property type="match status" value="2"/>
</dbReference>
<feature type="transmembrane region" description="Helical" evidence="2">
    <location>
        <begin position="140"/>
        <end position="164"/>
    </location>
</feature>
<evidence type="ECO:0000313" key="5">
    <source>
        <dbReference type="Proteomes" id="UP000241362"/>
    </source>
</evidence>